<reference evidence="4" key="1">
    <citation type="submission" date="2025-08" db="UniProtKB">
        <authorList>
            <consortium name="RefSeq"/>
        </authorList>
    </citation>
    <scope>IDENTIFICATION</scope>
    <source>
        <strain evidence="4">MV-25-SWS-2005</strain>
        <tissue evidence="4">Whole body</tissue>
    </source>
</reference>
<dbReference type="GO" id="GO:0018445">
    <property type="term" value="F:prothoracicotrophic hormone activity"/>
    <property type="evidence" value="ECO:0007669"/>
    <property type="project" value="TreeGrafter"/>
</dbReference>
<dbReference type="InterPro" id="IPR029034">
    <property type="entry name" value="Cystine-knot_cytokine"/>
</dbReference>
<feature type="compositionally biased region" description="Acidic residues" evidence="1">
    <location>
        <begin position="35"/>
        <end position="47"/>
    </location>
</feature>
<feature type="region of interest" description="Disordered" evidence="1">
    <location>
        <begin position="29"/>
        <end position="52"/>
    </location>
</feature>
<dbReference type="RefSeq" id="XP_033236076.1">
    <property type="nucleotide sequence ID" value="XM_033380185.1"/>
</dbReference>
<feature type="signal peptide" evidence="2">
    <location>
        <begin position="1"/>
        <end position="23"/>
    </location>
</feature>
<accession>A0A6I8VYA1</accession>
<dbReference type="PANTHER" id="PTHR39940:SF1">
    <property type="entry name" value="PROTHORACICOTROPIC HORMONE, ISOFORM F"/>
    <property type="match status" value="1"/>
</dbReference>
<organism evidence="3 4">
    <name type="scientific">Drosophila pseudoobscura pseudoobscura</name>
    <name type="common">Fruit fly</name>
    <dbReference type="NCBI Taxonomy" id="46245"/>
    <lineage>
        <taxon>Eukaryota</taxon>
        <taxon>Metazoa</taxon>
        <taxon>Ecdysozoa</taxon>
        <taxon>Arthropoda</taxon>
        <taxon>Hexapoda</taxon>
        <taxon>Insecta</taxon>
        <taxon>Pterygota</taxon>
        <taxon>Neoptera</taxon>
        <taxon>Endopterygota</taxon>
        <taxon>Diptera</taxon>
        <taxon>Brachycera</taxon>
        <taxon>Muscomorpha</taxon>
        <taxon>Ephydroidea</taxon>
        <taxon>Drosophilidae</taxon>
        <taxon>Drosophila</taxon>
        <taxon>Sophophora</taxon>
    </lineage>
</organism>
<feature type="chain" id="PRO_5026121660" evidence="2">
    <location>
        <begin position="24"/>
        <end position="197"/>
    </location>
</feature>
<dbReference type="Gene3D" id="2.10.90.10">
    <property type="entry name" value="Cystine-knot cytokines"/>
    <property type="match status" value="1"/>
</dbReference>
<evidence type="ECO:0000313" key="3">
    <source>
        <dbReference type="Proteomes" id="UP000001819"/>
    </source>
</evidence>
<evidence type="ECO:0000256" key="2">
    <source>
        <dbReference type="SAM" id="SignalP"/>
    </source>
</evidence>
<dbReference type="Proteomes" id="UP000001819">
    <property type="component" value="Chromosome 4"/>
</dbReference>
<dbReference type="SUPFAM" id="SSF57501">
    <property type="entry name" value="Cystine-knot cytokines"/>
    <property type="match status" value="1"/>
</dbReference>
<dbReference type="PANTHER" id="PTHR39940">
    <property type="entry name" value="PROTHORACICOTROPIC HORMONE, ISOFORM F"/>
    <property type="match status" value="1"/>
</dbReference>
<proteinExistence type="predicted"/>
<evidence type="ECO:0000313" key="4">
    <source>
        <dbReference type="RefSeq" id="XP_033236076.1"/>
    </source>
</evidence>
<keyword evidence="3" id="KW-1185">Reference proteome</keyword>
<evidence type="ECO:0000256" key="1">
    <source>
        <dbReference type="SAM" id="MobiDB-lite"/>
    </source>
</evidence>
<name>A0A6I8VYA1_DROPS</name>
<dbReference type="KEGG" id="dpo:4817305"/>
<keyword evidence="2" id="KW-0732">Signal</keyword>
<dbReference type="InterPro" id="IPR052876">
    <property type="entry name" value="Insect_Hormone_Regulators"/>
</dbReference>
<gene>
    <name evidence="4" type="primary">Ptth</name>
</gene>
<dbReference type="AlphaFoldDB" id="A0A6I8VYA1"/>
<sequence>MVWFPVSIAALALLCLASRGAVGGSRGVYPSDGGGYEEMEEQDQEQEQPDRSTSKMLSALFGFGQSTPHPTETSVAMPHQLQLPVMYYNDFYEDLLATKRNDVHSAGCDCKVTNELLDLGNLHFPRYLMNAVCESRPAQGAKCTHGSNCRPLEYKVKVLAQGSVPDRAASWLNKEMTAAQLWQFKTVTVTAGCFCAK</sequence>
<protein>
    <submittedName>
        <fullName evidence="4">Uncharacterized protein Ptth isoform X1</fullName>
    </submittedName>
</protein>
<dbReference type="InParanoid" id="A0A6I8VYA1"/>